<gene>
    <name evidence="1" type="ORF">G6N77_17970</name>
</gene>
<evidence type="ECO:0000313" key="2">
    <source>
        <dbReference type="Proteomes" id="UP000479226"/>
    </source>
</evidence>
<accession>A0ABX0DEH0</accession>
<dbReference type="Proteomes" id="UP000479226">
    <property type="component" value="Unassembled WGS sequence"/>
</dbReference>
<proteinExistence type="predicted"/>
<name>A0ABX0DEH0_9MICC</name>
<keyword evidence="2" id="KW-1185">Reference proteome</keyword>
<sequence>MTDPATPRPVILRRLELSLAAWQLLAETAQTALKLPQPTDQPKGQEAGQSNGQAAVPLTEEAAAAAWAELAGLGLSPAAGEVQREWLAAVALLFAAPLTVAARATYQGTSTTSAIGLRGGRGIAVHQRQLSEATGAGTVVTGSEDLVEVTLFDEDKLWPALRRLLPPLDAVRAPAKAAPLGSTPAAVLGADTDLNALPEPADGLVRSEDANVTLSVTAAPEGGPAHVWAGMWSAKDGHLYSVRTRTAGTPDGTSPDGTSTEAVITEVPAGHIAHELIFAVVGGHDVLSAARAEAAR</sequence>
<dbReference type="EMBL" id="JAAKZI010000045">
    <property type="protein sequence ID" value="NGN85331.1"/>
    <property type="molecule type" value="Genomic_DNA"/>
</dbReference>
<evidence type="ECO:0000313" key="1">
    <source>
        <dbReference type="EMBL" id="NGN85331.1"/>
    </source>
</evidence>
<organism evidence="1 2">
    <name type="scientific">Arthrobacter silviterrae</name>
    <dbReference type="NCBI Taxonomy" id="2026658"/>
    <lineage>
        <taxon>Bacteria</taxon>
        <taxon>Bacillati</taxon>
        <taxon>Actinomycetota</taxon>
        <taxon>Actinomycetes</taxon>
        <taxon>Micrococcales</taxon>
        <taxon>Micrococcaceae</taxon>
        <taxon>Arthrobacter</taxon>
    </lineage>
</organism>
<protein>
    <submittedName>
        <fullName evidence="1">Uncharacterized protein</fullName>
    </submittedName>
</protein>
<reference evidence="1 2" key="1">
    <citation type="submission" date="2020-02" db="EMBL/GenBank/DDBJ databases">
        <title>Genome sequence of the type strain DSM 27180 of Arthrobacter silviterrae.</title>
        <authorList>
            <person name="Gao J."/>
            <person name="Sun J."/>
        </authorList>
    </citation>
    <scope>NUCLEOTIDE SEQUENCE [LARGE SCALE GENOMIC DNA]</scope>
    <source>
        <strain evidence="1 2">DSM 27180</strain>
    </source>
</reference>
<dbReference type="RefSeq" id="WP_165183541.1">
    <property type="nucleotide sequence ID" value="NZ_JAAKZI010000045.1"/>
</dbReference>
<comment type="caution">
    <text evidence="1">The sequence shown here is derived from an EMBL/GenBank/DDBJ whole genome shotgun (WGS) entry which is preliminary data.</text>
</comment>